<gene>
    <name evidence="2" type="ORF">I3842_06G054600</name>
</gene>
<feature type="domain" description="Cyclin C-terminal" evidence="1">
    <location>
        <begin position="16"/>
        <end position="102"/>
    </location>
</feature>
<name>A0A922ETM3_CARIL</name>
<comment type="caution">
    <text evidence="2">The sequence shown here is derived from an EMBL/GenBank/DDBJ whole genome shotgun (WGS) entry which is preliminary data.</text>
</comment>
<dbReference type="Pfam" id="PF02984">
    <property type="entry name" value="Cyclin_C"/>
    <property type="match status" value="1"/>
</dbReference>
<accession>A0A922ETM3</accession>
<evidence type="ECO:0000313" key="3">
    <source>
        <dbReference type="Proteomes" id="UP000811246"/>
    </source>
</evidence>
<protein>
    <recommendedName>
        <fullName evidence="1">Cyclin C-terminal domain-containing protein</fullName>
    </recommendedName>
</protein>
<organism evidence="2 3">
    <name type="scientific">Carya illinoinensis</name>
    <name type="common">Pecan</name>
    <dbReference type="NCBI Taxonomy" id="32201"/>
    <lineage>
        <taxon>Eukaryota</taxon>
        <taxon>Viridiplantae</taxon>
        <taxon>Streptophyta</taxon>
        <taxon>Embryophyta</taxon>
        <taxon>Tracheophyta</taxon>
        <taxon>Spermatophyta</taxon>
        <taxon>Magnoliopsida</taxon>
        <taxon>eudicotyledons</taxon>
        <taxon>Gunneridae</taxon>
        <taxon>Pentapetalae</taxon>
        <taxon>rosids</taxon>
        <taxon>fabids</taxon>
        <taxon>Fagales</taxon>
        <taxon>Juglandaceae</taxon>
        <taxon>Carya</taxon>
    </lineage>
</organism>
<proteinExistence type="predicted"/>
<evidence type="ECO:0000259" key="1">
    <source>
        <dbReference type="Pfam" id="PF02984"/>
    </source>
</evidence>
<dbReference type="Proteomes" id="UP000811246">
    <property type="component" value="Chromosome 6"/>
</dbReference>
<dbReference type="AlphaFoldDB" id="A0A922ETM3"/>
<reference evidence="2" key="1">
    <citation type="submission" date="2021-01" db="EMBL/GenBank/DDBJ databases">
        <authorList>
            <person name="Lovell J.T."/>
            <person name="Bentley N."/>
            <person name="Bhattarai G."/>
            <person name="Jenkins J.W."/>
            <person name="Sreedasyam A."/>
            <person name="Alarcon Y."/>
            <person name="Bock C."/>
            <person name="Boston L."/>
            <person name="Carlson J."/>
            <person name="Cervantes K."/>
            <person name="Clermont K."/>
            <person name="Krom N."/>
            <person name="Kubenka K."/>
            <person name="Mamidi S."/>
            <person name="Mattison C."/>
            <person name="Monteros M."/>
            <person name="Pisani C."/>
            <person name="Plott C."/>
            <person name="Rajasekar S."/>
            <person name="Rhein H.S."/>
            <person name="Rohla C."/>
            <person name="Song M."/>
            <person name="Hilaire R.S."/>
            <person name="Shu S."/>
            <person name="Wells L."/>
            <person name="Wang X."/>
            <person name="Webber J."/>
            <person name="Heerema R.J."/>
            <person name="Klein P."/>
            <person name="Conner P."/>
            <person name="Grauke L."/>
            <person name="Grimwood J."/>
            <person name="Schmutz J."/>
            <person name="Randall J.J."/>
        </authorList>
    </citation>
    <scope>NUCLEOTIDE SEQUENCE</scope>
    <source>
        <tissue evidence="2">Leaf</tissue>
    </source>
</reference>
<dbReference type="EMBL" id="CM031830">
    <property type="protein sequence ID" value="KAG6707891.1"/>
    <property type="molecule type" value="Genomic_DNA"/>
</dbReference>
<dbReference type="InterPro" id="IPR004367">
    <property type="entry name" value="Cyclin_C-dom"/>
</dbReference>
<sequence length="107" mass="12561">MEWLVQELLNFQCFLPTIYNFLWFYLKVSKADAEVESRAKFLAVLVVFAGEQLCYWPSTVAAVLVILASLESSQEAFHQRVIKTHIRTEDQDLNECIESLEWLLRYI</sequence>
<evidence type="ECO:0000313" key="2">
    <source>
        <dbReference type="EMBL" id="KAG6707891.1"/>
    </source>
</evidence>